<organism evidence="13 14">
    <name type="scientific">Haemaphysalis longicornis</name>
    <name type="common">Bush tick</name>
    <dbReference type="NCBI Taxonomy" id="44386"/>
    <lineage>
        <taxon>Eukaryota</taxon>
        <taxon>Metazoa</taxon>
        <taxon>Ecdysozoa</taxon>
        <taxon>Arthropoda</taxon>
        <taxon>Chelicerata</taxon>
        <taxon>Arachnida</taxon>
        <taxon>Acari</taxon>
        <taxon>Parasitiformes</taxon>
        <taxon>Ixodida</taxon>
        <taxon>Ixodoidea</taxon>
        <taxon>Ixodidae</taxon>
        <taxon>Haemaphysalinae</taxon>
        <taxon>Haemaphysalis</taxon>
    </lineage>
</organism>
<evidence type="ECO:0000256" key="8">
    <source>
        <dbReference type="ARBA" id="ARBA00022741"/>
    </source>
</evidence>
<keyword evidence="5" id="KW-0328">Glycosyltransferase</keyword>
<comment type="subcellular location">
    <subcellularLocation>
        <location evidence="1">Membrane</location>
        <topology evidence="1">Single-pass type II membrane protein</topology>
    </subcellularLocation>
</comment>
<keyword evidence="7" id="KW-0812">Transmembrane</keyword>
<reference evidence="13 14" key="1">
    <citation type="journal article" date="2020" name="Cell">
        <title>Large-Scale Comparative Analyses of Tick Genomes Elucidate Their Genetic Diversity and Vector Capacities.</title>
        <authorList>
            <consortium name="Tick Genome and Microbiome Consortium (TIGMIC)"/>
            <person name="Jia N."/>
            <person name="Wang J."/>
            <person name="Shi W."/>
            <person name="Du L."/>
            <person name="Sun Y."/>
            <person name="Zhan W."/>
            <person name="Jiang J.F."/>
            <person name="Wang Q."/>
            <person name="Zhang B."/>
            <person name="Ji P."/>
            <person name="Bell-Sakyi L."/>
            <person name="Cui X.M."/>
            <person name="Yuan T.T."/>
            <person name="Jiang B.G."/>
            <person name="Yang W.F."/>
            <person name="Lam T.T."/>
            <person name="Chang Q.C."/>
            <person name="Ding S.J."/>
            <person name="Wang X.J."/>
            <person name="Zhu J.G."/>
            <person name="Ruan X.D."/>
            <person name="Zhao L."/>
            <person name="Wei J.T."/>
            <person name="Ye R.Z."/>
            <person name="Que T.C."/>
            <person name="Du C.H."/>
            <person name="Zhou Y.H."/>
            <person name="Cheng J.X."/>
            <person name="Dai P.F."/>
            <person name="Guo W.B."/>
            <person name="Han X.H."/>
            <person name="Huang E.J."/>
            <person name="Li L.F."/>
            <person name="Wei W."/>
            <person name="Gao Y.C."/>
            <person name="Liu J.Z."/>
            <person name="Shao H.Z."/>
            <person name="Wang X."/>
            <person name="Wang C.C."/>
            <person name="Yang T.C."/>
            <person name="Huo Q.B."/>
            <person name="Li W."/>
            <person name="Chen H.Y."/>
            <person name="Chen S.E."/>
            <person name="Zhou L.G."/>
            <person name="Ni X.B."/>
            <person name="Tian J.H."/>
            <person name="Sheng Y."/>
            <person name="Liu T."/>
            <person name="Pan Y.S."/>
            <person name="Xia L.Y."/>
            <person name="Li J."/>
            <person name="Zhao F."/>
            <person name="Cao W.C."/>
        </authorList>
    </citation>
    <scope>NUCLEOTIDE SEQUENCE [LARGE SCALE GENOMIC DNA]</scope>
    <source>
        <strain evidence="13">HaeL-2018</strain>
    </source>
</reference>
<evidence type="ECO:0000256" key="7">
    <source>
        <dbReference type="ARBA" id="ARBA00022692"/>
    </source>
</evidence>
<sequence>MCELDECRGQARCTNSTETAKDGSSSVTRPQASTSRFFAKPYAGETASQACFVGHALWDQEATITHHFEEARSLAYPDISAGMVLSKAALERAAKALETTLPDDFSIDRQYEIAKFLRAHCDGLLLEHAEAFCLGERKEGCATWTPMQAPSCAARVPEYSLTVAVKTCSQFHEERVPVIKATWAGASSRVLFFSDVEDARIPTLFVGVANVERGHCAKTWAILRHILSQGLLGSWLLIADDDTLLSIPRLLDLLSCFDPQDDVALGERYGFGVASEQGYDYLTGGSGMVFSRKVVEKILNSGCSCPTEDSPDDMILGVCLQRLGIPVTHSPLFHQARPEDYSRELLSHQRPISFHKFWMTNPVANYNRWLADSPSSNSSRHQEL</sequence>
<dbReference type="Pfam" id="PF02434">
    <property type="entry name" value="Fringe"/>
    <property type="match status" value="1"/>
</dbReference>
<dbReference type="EC" id="2.4.1.122" evidence="4"/>
<keyword evidence="6" id="KW-0808">Transferase</keyword>
<evidence type="ECO:0000256" key="1">
    <source>
        <dbReference type="ARBA" id="ARBA00004606"/>
    </source>
</evidence>
<dbReference type="FunFam" id="3.90.550.50:FF:000008">
    <property type="entry name" value="Beta-1,3-glucosyltransferase"/>
    <property type="match status" value="1"/>
</dbReference>
<keyword evidence="9" id="KW-0735">Signal-anchor</keyword>
<dbReference type="InterPro" id="IPR026050">
    <property type="entry name" value="C1GALT1/C1GALT1_chp1"/>
</dbReference>
<dbReference type="EMBL" id="JABSTR010000994">
    <property type="protein sequence ID" value="KAH9383225.1"/>
    <property type="molecule type" value="Genomic_DNA"/>
</dbReference>
<dbReference type="GO" id="GO:0016020">
    <property type="term" value="C:membrane"/>
    <property type="evidence" value="ECO:0007669"/>
    <property type="project" value="UniProtKB-SubCell"/>
</dbReference>
<gene>
    <name evidence="13" type="ORF">HPB48_024060</name>
</gene>
<dbReference type="SUPFAM" id="SSF53448">
    <property type="entry name" value="Nucleotide-diphospho-sugar transferases"/>
    <property type="match status" value="1"/>
</dbReference>
<name>A0A9J6H7U9_HAELO</name>
<evidence type="ECO:0000256" key="11">
    <source>
        <dbReference type="ARBA" id="ARBA00023136"/>
    </source>
</evidence>
<dbReference type="GO" id="GO:0000166">
    <property type="term" value="F:nucleotide binding"/>
    <property type="evidence" value="ECO:0007669"/>
    <property type="project" value="UniProtKB-KW"/>
</dbReference>
<dbReference type="PANTHER" id="PTHR23033:SF14">
    <property type="entry name" value="GLYCOPROTEIN-N-ACETYLGALACTOSAMINE 3-BETA-GALACTOSYLTRANSFERASE 1-RELATED"/>
    <property type="match status" value="1"/>
</dbReference>
<evidence type="ECO:0000313" key="13">
    <source>
        <dbReference type="EMBL" id="KAH9383225.1"/>
    </source>
</evidence>
<evidence type="ECO:0000256" key="3">
    <source>
        <dbReference type="ARBA" id="ARBA00006462"/>
    </source>
</evidence>
<protein>
    <recommendedName>
        <fullName evidence="4">N-acetylgalactosaminide beta-1,3-galactosyltransferase</fullName>
        <ecNumber evidence="4">2.4.1.122</ecNumber>
    </recommendedName>
</protein>
<evidence type="ECO:0000256" key="2">
    <source>
        <dbReference type="ARBA" id="ARBA00004922"/>
    </source>
</evidence>
<evidence type="ECO:0000256" key="10">
    <source>
        <dbReference type="ARBA" id="ARBA00022989"/>
    </source>
</evidence>
<keyword evidence="8" id="KW-0547">Nucleotide-binding</keyword>
<proteinExistence type="inferred from homology"/>
<keyword evidence="10" id="KW-1133">Transmembrane helix</keyword>
<dbReference type="OrthoDB" id="421979at2759"/>
<evidence type="ECO:0000256" key="6">
    <source>
        <dbReference type="ARBA" id="ARBA00022679"/>
    </source>
</evidence>
<dbReference type="InterPro" id="IPR029044">
    <property type="entry name" value="Nucleotide-diphossugar_trans"/>
</dbReference>
<comment type="similarity">
    <text evidence="3">Belongs to the glycosyltransferase 31 family. Beta3-Gal-T subfamily.</text>
</comment>
<accession>A0A9J6H7U9</accession>
<dbReference type="VEuPathDB" id="VectorBase:HLOH_058902"/>
<keyword evidence="14" id="KW-1185">Reference proteome</keyword>
<evidence type="ECO:0000259" key="12">
    <source>
        <dbReference type="Pfam" id="PF02434"/>
    </source>
</evidence>
<dbReference type="InterPro" id="IPR003378">
    <property type="entry name" value="Fringe-like_glycosylTrfase"/>
</dbReference>
<evidence type="ECO:0000313" key="14">
    <source>
        <dbReference type="Proteomes" id="UP000821853"/>
    </source>
</evidence>
<dbReference type="Proteomes" id="UP000821853">
    <property type="component" value="Unassembled WGS sequence"/>
</dbReference>
<keyword evidence="11" id="KW-0472">Membrane</keyword>
<evidence type="ECO:0000256" key="5">
    <source>
        <dbReference type="ARBA" id="ARBA00022676"/>
    </source>
</evidence>
<evidence type="ECO:0000256" key="9">
    <source>
        <dbReference type="ARBA" id="ARBA00022968"/>
    </source>
</evidence>
<evidence type="ECO:0000256" key="4">
    <source>
        <dbReference type="ARBA" id="ARBA00012557"/>
    </source>
</evidence>
<dbReference type="Gene3D" id="3.90.550.50">
    <property type="match status" value="1"/>
</dbReference>
<dbReference type="AlphaFoldDB" id="A0A9J6H7U9"/>
<comment type="caution">
    <text evidence="13">The sequence shown here is derived from an EMBL/GenBank/DDBJ whole genome shotgun (WGS) entry which is preliminary data.</text>
</comment>
<dbReference type="GO" id="GO:0016263">
    <property type="term" value="F:glycoprotein-N-acetylgalactosamine 3-beta-galactosyltransferase activity"/>
    <property type="evidence" value="ECO:0007669"/>
    <property type="project" value="UniProtKB-EC"/>
</dbReference>
<dbReference type="PANTHER" id="PTHR23033">
    <property type="entry name" value="BETA1,3-GALACTOSYLTRANSFERASE"/>
    <property type="match status" value="1"/>
</dbReference>
<comment type="pathway">
    <text evidence="2">Protein modification; protein glycosylation.</text>
</comment>
<dbReference type="OMA" id="PTWFPYP"/>
<feature type="domain" description="Fringe-like glycosyltransferase" evidence="12">
    <location>
        <begin position="161"/>
        <end position="363"/>
    </location>
</feature>